<comment type="caution">
    <text evidence="2">The sequence shown here is derived from an EMBL/GenBank/DDBJ whole genome shotgun (WGS) entry which is preliminary data.</text>
</comment>
<dbReference type="OrthoDB" id="164984at2"/>
<feature type="compositionally biased region" description="Polar residues" evidence="1">
    <location>
        <begin position="100"/>
        <end position="117"/>
    </location>
</feature>
<dbReference type="Proteomes" id="UP000248706">
    <property type="component" value="Unassembled WGS sequence"/>
</dbReference>
<evidence type="ECO:0000313" key="3">
    <source>
        <dbReference type="Proteomes" id="UP000248706"/>
    </source>
</evidence>
<accession>A0A328VHQ4</accession>
<sequence>MELQDQRQERDDLDLQAKAQRLEELELSETWRQLLGLAGQPGQQEKTEAPAPTEPVMIEPLPNDPWSELVQTRGTEVIDLQRLHASHEPLSEQDVEQALQAIQEQPIQSTQNQTQARGTDGQPLEGES</sequence>
<organism evidence="2 3">
    <name type="scientific">Thermogemmatispora tikiterensis</name>
    <dbReference type="NCBI Taxonomy" id="1825093"/>
    <lineage>
        <taxon>Bacteria</taxon>
        <taxon>Bacillati</taxon>
        <taxon>Chloroflexota</taxon>
        <taxon>Ktedonobacteria</taxon>
        <taxon>Thermogemmatisporales</taxon>
        <taxon>Thermogemmatisporaceae</taxon>
        <taxon>Thermogemmatispora</taxon>
    </lineage>
</organism>
<protein>
    <submittedName>
        <fullName evidence="2">Uncharacterized protein</fullName>
    </submittedName>
</protein>
<reference evidence="2 3" key="1">
    <citation type="submission" date="2016-08" db="EMBL/GenBank/DDBJ databases">
        <title>Analysis of Carbohydrate Active Enzymes in Thermogemmatispora T81 Reveals Carbohydrate Degradation Ability.</title>
        <authorList>
            <person name="Tomazini A."/>
            <person name="Lal S."/>
            <person name="Stott M."/>
            <person name="Henrissat B."/>
            <person name="Polikarpov I."/>
            <person name="Sparling R."/>
            <person name="Levin D.B."/>
        </authorList>
    </citation>
    <scope>NUCLEOTIDE SEQUENCE [LARGE SCALE GENOMIC DNA]</scope>
    <source>
        <strain evidence="2 3">T81</strain>
    </source>
</reference>
<proteinExistence type="predicted"/>
<dbReference type="AlphaFoldDB" id="A0A328VHQ4"/>
<evidence type="ECO:0000256" key="1">
    <source>
        <dbReference type="SAM" id="MobiDB-lite"/>
    </source>
</evidence>
<name>A0A328VHQ4_9CHLR</name>
<dbReference type="EMBL" id="MCIF01000002">
    <property type="protein sequence ID" value="RAQ96559.1"/>
    <property type="molecule type" value="Genomic_DNA"/>
</dbReference>
<feature type="region of interest" description="Disordered" evidence="1">
    <location>
        <begin position="38"/>
        <end position="67"/>
    </location>
</feature>
<gene>
    <name evidence="2" type="ORF">A4R35_13515</name>
</gene>
<keyword evidence="3" id="KW-1185">Reference proteome</keyword>
<dbReference type="RefSeq" id="WP_112430233.1">
    <property type="nucleotide sequence ID" value="NZ_MCIF01000002.1"/>
</dbReference>
<evidence type="ECO:0000313" key="2">
    <source>
        <dbReference type="EMBL" id="RAQ96559.1"/>
    </source>
</evidence>
<feature type="region of interest" description="Disordered" evidence="1">
    <location>
        <begin position="88"/>
        <end position="128"/>
    </location>
</feature>